<keyword evidence="8" id="KW-0238">DNA-binding</keyword>
<dbReference type="InterPro" id="IPR003482">
    <property type="entry name" value="Whib"/>
</dbReference>
<dbReference type="PROSITE" id="PS51674">
    <property type="entry name" value="4FE4S_WBL"/>
    <property type="match status" value="1"/>
</dbReference>
<keyword evidence="9" id="KW-1015">Disulfide bond</keyword>
<keyword evidence="7" id="KW-0805">Transcription regulation</keyword>
<evidence type="ECO:0000256" key="3">
    <source>
        <dbReference type="ARBA" id="ARBA00022485"/>
    </source>
</evidence>
<evidence type="ECO:0000256" key="6">
    <source>
        <dbReference type="ARBA" id="ARBA00023014"/>
    </source>
</evidence>
<feature type="domain" description="4Fe-4S Wbl-type" evidence="11">
    <location>
        <begin position="24"/>
        <end position="92"/>
    </location>
</feature>
<reference evidence="12" key="1">
    <citation type="submission" date="2020-04" db="EMBL/GenBank/DDBJ databases">
        <authorList>
            <person name="Chiriac C."/>
            <person name="Salcher M."/>
            <person name="Ghai R."/>
            <person name="Kavagutti S V."/>
        </authorList>
    </citation>
    <scope>NUCLEOTIDE SEQUENCE</scope>
</reference>
<keyword evidence="4" id="KW-0479">Metal-binding</keyword>
<dbReference type="GO" id="GO:0051539">
    <property type="term" value="F:4 iron, 4 sulfur cluster binding"/>
    <property type="evidence" value="ECO:0007669"/>
    <property type="project" value="UniProtKB-KW"/>
</dbReference>
<organism evidence="12">
    <name type="scientific">uncultured Caudovirales phage</name>
    <dbReference type="NCBI Taxonomy" id="2100421"/>
    <lineage>
        <taxon>Viruses</taxon>
        <taxon>Duplodnaviria</taxon>
        <taxon>Heunggongvirae</taxon>
        <taxon>Uroviricota</taxon>
        <taxon>Caudoviricetes</taxon>
        <taxon>Peduoviridae</taxon>
        <taxon>Maltschvirus</taxon>
        <taxon>Maltschvirus maltsch</taxon>
    </lineage>
</organism>
<evidence type="ECO:0000256" key="10">
    <source>
        <dbReference type="ARBA" id="ARBA00023163"/>
    </source>
</evidence>
<dbReference type="GO" id="GO:0045892">
    <property type="term" value="P:negative regulation of DNA-templated transcription"/>
    <property type="evidence" value="ECO:0007669"/>
    <property type="project" value="TreeGrafter"/>
</dbReference>
<evidence type="ECO:0000256" key="7">
    <source>
        <dbReference type="ARBA" id="ARBA00023015"/>
    </source>
</evidence>
<comment type="similarity">
    <text evidence="2">Belongs to the WhiB family.</text>
</comment>
<keyword evidence="10" id="KW-0804">Transcription</keyword>
<dbReference type="EMBL" id="LR796175">
    <property type="protein sequence ID" value="CAB4123949.1"/>
    <property type="molecule type" value="Genomic_DNA"/>
</dbReference>
<protein>
    <submittedName>
        <fullName evidence="12">Transcription factor WhiB</fullName>
    </submittedName>
</protein>
<keyword evidence="5" id="KW-0408">Iron</keyword>
<evidence type="ECO:0000256" key="2">
    <source>
        <dbReference type="ARBA" id="ARBA00006597"/>
    </source>
</evidence>
<dbReference type="HAMAP" id="MF_01479">
    <property type="entry name" value="WhiB"/>
    <property type="match status" value="1"/>
</dbReference>
<keyword evidence="6" id="KW-0411">Iron-sulfur</keyword>
<evidence type="ECO:0000256" key="9">
    <source>
        <dbReference type="ARBA" id="ARBA00023157"/>
    </source>
</evidence>
<dbReference type="PANTHER" id="PTHR38839">
    <property type="entry name" value="TRANSCRIPTIONAL REGULATOR WHID-RELATED"/>
    <property type="match status" value="1"/>
</dbReference>
<evidence type="ECO:0000256" key="1">
    <source>
        <dbReference type="ARBA" id="ARBA00001966"/>
    </source>
</evidence>
<evidence type="ECO:0000256" key="5">
    <source>
        <dbReference type="ARBA" id="ARBA00023004"/>
    </source>
</evidence>
<comment type="cofactor">
    <cofactor evidence="1">
        <name>[4Fe-4S] cluster</name>
        <dbReference type="ChEBI" id="CHEBI:49883"/>
    </cofactor>
</comment>
<proteinExistence type="inferred from homology"/>
<gene>
    <name evidence="12" type="ORF">UFOVP45_70</name>
</gene>
<dbReference type="GO" id="GO:0046872">
    <property type="term" value="F:metal ion binding"/>
    <property type="evidence" value="ECO:0007669"/>
    <property type="project" value="UniProtKB-KW"/>
</dbReference>
<evidence type="ECO:0000259" key="11">
    <source>
        <dbReference type="PROSITE" id="PS51674"/>
    </source>
</evidence>
<dbReference type="GO" id="GO:0047134">
    <property type="term" value="F:protein-disulfide reductase [NAD(P)H] activity"/>
    <property type="evidence" value="ECO:0007669"/>
    <property type="project" value="TreeGrafter"/>
</dbReference>
<sequence length="123" mass="14695">MEINYSWLIEEHDYVDHSWRTEARCHGEDTELFYPPRDKTQYKKIAAEAKVFCLGENGKNPCPVRKECLWYAVETDELHGIWGGLSHRERNAIVRKWQKKYKSEMTLKEYIFQHETRVSNGSK</sequence>
<dbReference type="InterPro" id="IPR034768">
    <property type="entry name" value="4FE4S_WBL"/>
</dbReference>
<accession>A0A6J5KV33</accession>
<dbReference type="Pfam" id="PF02467">
    <property type="entry name" value="Whib"/>
    <property type="match status" value="1"/>
</dbReference>
<dbReference type="GO" id="GO:0003677">
    <property type="term" value="F:DNA binding"/>
    <property type="evidence" value="ECO:0007669"/>
    <property type="project" value="UniProtKB-KW"/>
</dbReference>
<evidence type="ECO:0000313" key="12">
    <source>
        <dbReference type="EMBL" id="CAB4123949.1"/>
    </source>
</evidence>
<keyword evidence="3" id="KW-0004">4Fe-4S</keyword>
<evidence type="ECO:0000256" key="8">
    <source>
        <dbReference type="ARBA" id="ARBA00023125"/>
    </source>
</evidence>
<evidence type="ECO:0000256" key="4">
    <source>
        <dbReference type="ARBA" id="ARBA00022723"/>
    </source>
</evidence>
<name>A0A6J5KV33_9CAUD</name>